<protein>
    <recommendedName>
        <fullName evidence="4">DUF3106 domain-containing protein</fullName>
    </recommendedName>
</protein>
<dbReference type="AlphaFoldDB" id="A0A0F5K188"/>
<evidence type="ECO:0008006" key="4">
    <source>
        <dbReference type="Google" id="ProtNLM"/>
    </source>
</evidence>
<proteinExistence type="predicted"/>
<feature type="region of interest" description="Disordered" evidence="1">
    <location>
        <begin position="1"/>
        <end position="58"/>
    </location>
</feature>
<dbReference type="Proteomes" id="UP000033618">
    <property type="component" value="Unassembled WGS sequence"/>
</dbReference>
<reference evidence="2 3" key="1">
    <citation type="submission" date="2015-03" db="EMBL/GenBank/DDBJ databases">
        <title>Draft Genome Sequence of Burkholderia andropogonis type strain ICMP2807, isolated from Sorghum bicolor.</title>
        <authorList>
            <person name="Lopes-Santos L."/>
            <person name="Castro D.B."/>
            <person name="Ottoboni L.M."/>
            <person name="Park D."/>
            <person name="Weirc B.S."/>
            <person name="Destefano S.A."/>
        </authorList>
    </citation>
    <scope>NUCLEOTIDE SEQUENCE [LARGE SCALE GENOMIC DNA]</scope>
    <source>
        <strain evidence="2 3">ICMP2807</strain>
    </source>
</reference>
<name>A0A0F5K188_9BURK</name>
<gene>
    <name evidence="2" type="ORF">WM40_11260</name>
</gene>
<feature type="region of interest" description="Disordered" evidence="1">
    <location>
        <begin position="167"/>
        <end position="255"/>
    </location>
</feature>
<organism evidence="2 3">
    <name type="scientific">Robbsia andropogonis</name>
    <dbReference type="NCBI Taxonomy" id="28092"/>
    <lineage>
        <taxon>Bacteria</taxon>
        <taxon>Pseudomonadati</taxon>
        <taxon>Pseudomonadota</taxon>
        <taxon>Betaproteobacteria</taxon>
        <taxon>Burkholderiales</taxon>
        <taxon>Burkholderiaceae</taxon>
        <taxon>Robbsia</taxon>
    </lineage>
</organism>
<comment type="caution">
    <text evidence="2">The sequence shown here is derived from an EMBL/GenBank/DDBJ whole genome shotgun (WGS) entry which is preliminary data.</text>
</comment>
<dbReference type="STRING" id="28092.WM40_11260"/>
<dbReference type="InterPro" id="IPR021455">
    <property type="entry name" value="DUF3106"/>
</dbReference>
<sequence>MAPAPETQGVTPGDGKPSTTPGAISGTPSTLAAPGAAIGNATTAPTTGAKRETGRRPTIVRVPVSDDVPATWQAMTPQQQDALQPFAECWPHLSDLQKRKWIAIASVYPRMSPDAQQRLHERMLRWTQMTPEQRRLARENYEMSRVLPPNARQQAWRAYEALPPAQRAKFAAAEKRRQPSVVSAPPSEPRRPARHSGRPGSSTRATPASGTPNLAKRVGDSNGVTAPASSLVAPGTPPAQPARAPSSPEPSVEQH</sequence>
<feature type="compositionally biased region" description="Low complexity" evidence="1">
    <location>
        <begin position="241"/>
        <end position="255"/>
    </location>
</feature>
<accession>A0A0F5K188</accession>
<dbReference type="PATRIC" id="fig|28092.6.peg.2645"/>
<evidence type="ECO:0000256" key="1">
    <source>
        <dbReference type="SAM" id="MobiDB-lite"/>
    </source>
</evidence>
<feature type="compositionally biased region" description="Polar residues" evidence="1">
    <location>
        <begin position="199"/>
        <end position="212"/>
    </location>
</feature>
<evidence type="ECO:0000313" key="3">
    <source>
        <dbReference type="Proteomes" id="UP000033618"/>
    </source>
</evidence>
<keyword evidence="3" id="KW-1185">Reference proteome</keyword>
<dbReference type="EMBL" id="LAQU01000009">
    <property type="protein sequence ID" value="KKB63624.1"/>
    <property type="molecule type" value="Genomic_DNA"/>
</dbReference>
<evidence type="ECO:0000313" key="2">
    <source>
        <dbReference type="EMBL" id="KKB63624.1"/>
    </source>
</evidence>
<dbReference type="Pfam" id="PF11304">
    <property type="entry name" value="DUF3106"/>
    <property type="match status" value="1"/>
</dbReference>
<feature type="compositionally biased region" description="Polar residues" evidence="1">
    <location>
        <begin position="17"/>
        <end position="30"/>
    </location>
</feature>